<accession>A0A2I1I4A3</accession>
<comment type="catalytic activity">
    <reaction evidence="1 10">
        <text>Endonucleolytic cleavage to 5'-phosphomonoester.</text>
        <dbReference type="EC" id="3.1.26.4"/>
    </reaction>
</comment>
<dbReference type="InterPro" id="IPR050092">
    <property type="entry name" value="RNase_H"/>
</dbReference>
<dbReference type="InterPro" id="IPR012337">
    <property type="entry name" value="RNaseH-like_sf"/>
</dbReference>
<keyword evidence="5 10" id="KW-0540">Nuclease</keyword>
<dbReference type="EMBL" id="PKKJ01000009">
    <property type="protein sequence ID" value="PKY65957.1"/>
    <property type="molecule type" value="Genomic_DNA"/>
</dbReference>
<evidence type="ECO:0000256" key="2">
    <source>
        <dbReference type="ARBA" id="ARBA00005300"/>
    </source>
</evidence>
<dbReference type="GO" id="GO:0005737">
    <property type="term" value="C:cytoplasm"/>
    <property type="evidence" value="ECO:0007669"/>
    <property type="project" value="UniProtKB-SubCell"/>
</dbReference>
<comment type="function">
    <text evidence="10">Endonuclease that specifically degrades the RNA of RNA-DNA hybrids.</text>
</comment>
<dbReference type="HAMAP" id="MF_00042">
    <property type="entry name" value="RNase_H"/>
    <property type="match status" value="1"/>
</dbReference>
<dbReference type="GO" id="GO:0000287">
    <property type="term" value="F:magnesium ion binding"/>
    <property type="evidence" value="ECO:0007669"/>
    <property type="project" value="UniProtKB-UniRule"/>
</dbReference>
<evidence type="ECO:0000313" key="13">
    <source>
        <dbReference type="EMBL" id="PKY65957.1"/>
    </source>
</evidence>
<evidence type="ECO:0000256" key="4">
    <source>
        <dbReference type="ARBA" id="ARBA00012180"/>
    </source>
</evidence>
<evidence type="ECO:0000256" key="9">
    <source>
        <dbReference type="ARBA" id="ARBA00022842"/>
    </source>
</evidence>
<organism evidence="13 14">
    <name type="scientific">Schaalia turicensis</name>
    <dbReference type="NCBI Taxonomy" id="131111"/>
    <lineage>
        <taxon>Bacteria</taxon>
        <taxon>Bacillati</taxon>
        <taxon>Actinomycetota</taxon>
        <taxon>Actinomycetes</taxon>
        <taxon>Actinomycetales</taxon>
        <taxon>Actinomycetaceae</taxon>
        <taxon>Schaalia</taxon>
    </lineage>
</organism>
<protein>
    <recommendedName>
        <fullName evidence="4 10">Ribonuclease H</fullName>
        <shortName evidence="10">RNase H</shortName>
        <ecNumber evidence="4 10">3.1.26.4</ecNumber>
    </recommendedName>
</protein>
<dbReference type="PANTHER" id="PTHR10642">
    <property type="entry name" value="RIBONUCLEASE H1"/>
    <property type="match status" value="1"/>
</dbReference>
<dbReference type="InterPro" id="IPR002156">
    <property type="entry name" value="RNaseH_domain"/>
</dbReference>
<dbReference type="InterPro" id="IPR036397">
    <property type="entry name" value="RNaseH_sf"/>
</dbReference>
<evidence type="ECO:0000256" key="3">
    <source>
        <dbReference type="ARBA" id="ARBA00011245"/>
    </source>
</evidence>
<dbReference type="SUPFAM" id="SSF54427">
    <property type="entry name" value="NTF2-like"/>
    <property type="match status" value="1"/>
</dbReference>
<dbReference type="PROSITE" id="PS50879">
    <property type="entry name" value="RNASE_H_1"/>
    <property type="match status" value="1"/>
</dbReference>
<gene>
    <name evidence="10" type="primary">rnhA</name>
    <name evidence="13" type="ORF">CYJ25_06900</name>
</gene>
<dbReference type="OrthoDB" id="7845843at2"/>
<evidence type="ECO:0000259" key="12">
    <source>
        <dbReference type="PROSITE" id="PS50879"/>
    </source>
</evidence>
<evidence type="ECO:0000256" key="11">
    <source>
        <dbReference type="SAM" id="MobiDB-lite"/>
    </source>
</evidence>
<keyword evidence="8 10" id="KW-0378">Hydrolase</keyword>
<dbReference type="Proteomes" id="UP000234545">
    <property type="component" value="Unassembled WGS sequence"/>
</dbReference>
<keyword evidence="9 10" id="KW-0460">Magnesium</keyword>
<feature type="binding site" evidence="10">
    <location>
        <position position="13"/>
    </location>
    <ligand>
        <name>Mg(2+)</name>
        <dbReference type="ChEBI" id="CHEBI:18420"/>
        <label>1</label>
    </ligand>
</feature>
<evidence type="ECO:0000313" key="14">
    <source>
        <dbReference type="Proteomes" id="UP000234545"/>
    </source>
</evidence>
<dbReference type="GO" id="GO:0004523">
    <property type="term" value="F:RNA-DNA hybrid ribonuclease activity"/>
    <property type="evidence" value="ECO:0007669"/>
    <property type="project" value="UniProtKB-UniRule"/>
</dbReference>
<dbReference type="EC" id="3.1.26.4" evidence="4 10"/>
<proteinExistence type="inferred from homology"/>
<dbReference type="Pfam" id="PF00075">
    <property type="entry name" value="RNase_H"/>
    <property type="match status" value="1"/>
</dbReference>
<dbReference type="GO" id="GO:0043137">
    <property type="term" value="P:DNA replication, removal of RNA primer"/>
    <property type="evidence" value="ECO:0007669"/>
    <property type="project" value="TreeGrafter"/>
</dbReference>
<feature type="binding site" evidence="10">
    <location>
        <position position="138"/>
    </location>
    <ligand>
        <name>Mg(2+)</name>
        <dbReference type="ChEBI" id="CHEBI:18420"/>
        <label>2</label>
    </ligand>
</feature>
<evidence type="ECO:0000256" key="7">
    <source>
        <dbReference type="ARBA" id="ARBA00022759"/>
    </source>
</evidence>
<name>A0A2I1I4A3_9ACTO</name>
<dbReference type="CDD" id="cd09278">
    <property type="entry name" value="RNase_HI_prokaryote_like"/>
    <property type="match status" value="1"/>
</dbReference>
<dbReference type="PANTHER" id="PTHR10642:SF26">
    <property type="entry name" value="RIBONUCLEASE H1"/>
    <property type="match status" value="1"/>
</dbReference>
<feature type="binding site" evidence="10">
    <location>
        <position position="48"/>
    </location>
    <ligand>
        <name>Mg(2+)</name>
        <dbReference type="ChEBI" id="CHEBI:18420"/>
        <label>1</label>
    </ligand>
</feature>
<feature type="binding site" evidence="10">
    <location>
        <position position="74"/>
    </location>
    <ligand>
        <name>Mg(2+)</name>
        <dbReference type="ChEBI" id="CHEBI:18420"/>
        <label>1</label>
    </ligand>
</feature>
<keyword evidence="6 10" id="KW-0479">Metal-binding</keyword>
<feature type="region of interest" description="Disordered" evidence="11">
    <location>
        <begin position="151"/>
        <end position="210"/>
    </location>
</feature>
<dbReference type="InterPro" id="IPR032710">
    <property type="entry name" value="NTF2-like_dom_sf"/>
</dbReference>
<feature type="compositionally biased region" description="Basic and acidic residues" evidence="11">
    <location>
        <begin position="200"/>
        <end position="210"/>
    </location>
</feature>
<keyword evidence="7 10" id="KW-0255">Endonuclease</keyword>
<dbReference type="GO" id="GO:0003676">
    <property type="term" value="F:nucleic acid binding"/>
    <property type="evidence" value="ECO:0007669"/>
    <property type="project" value="InterPro"/>
</dbReference>
<evidence type="ECO:0000256" key="8">
    <source>
        <dbReference type="ARBA" id="ARBA00022801"/>
    </source>
</evidence>
<keyword evidence="10" id="KW-0963">Cytoplasm</keyword>
<dbReference type="AlphaFoldDB" id="A0A2I1I4A3"/>
<feature type="domain" description="RNase H type-1" evidence="12">
    <location>
        <begin position="4"/>
        <end position="146"/>
    </location>
</feature>
<evidence type="ECO:0000256" key="6">
    <source>
        <dbReference type="ARBA" id="ARBA00022723"/>
    </source>
</evidence>
<comment type="subcellular location">
    <subcellularLocation>
        <location evidence="10">Cytoplasm</location>
    </subcellularLocation>
</comment>
<comment type="similarity">
    <text evidence="2 10">Belongs to the RNase H family.</text>
</comment>
<evidence type="ECO:0000256" key="5">
    <source>
        <dbReference type="ARBA" id="ARBA00022722"/>
    </source>
</evidence>
<comment type="caution">
    <text evidence="13">The sequence shown here is derived from an EMBL/GenBank/DDBJ whole genome shotgun (WGS) entry which is preliminary data.</text>
</comment>
<dbReference type="SUPFAM" id="SSF53098">
    <property type="entry name" value="Ribonuclease H-like"/>
    <property type="match status" value="1"/>
</dbReference>
<evidence type="ECO:0000256" key="10">
    <source>
        <dbReference type="HAMAP-Rule" id="MF_00042"/>
    </source>
</evidence>
<dbReference type="Gene3D" id="3.30.420.10">
    <property type="entry name" value="Ribonuclease H-like superfamily/Ribonuclease H"/>
    <property type="match status" value="1"/>
</dbReference>
<dbReference type="InterPro" id="IPR022892">
    <property type="entry name" value="RNaseHI"/>
</dbReference>
<dbReference type="RefSeq" id="WP_101628441.1">
    <property type="nucleotide sequence ID" value="NZ_PKKJ01000009.1"/>
</dbReference>
<feature type="binding site" evidence="10">
    <location>
        <position position="13"/>
    </location>
    <ligand>
        <name>Mg(2+)</name>
        <dbReference type="ChEBI" id="CHEBI:18420"/>
        <label>2</label>
    </ligand>
</feature>
<evidence type="ECO:0000256" key="1">
    <source>
        <dbReference type="ARBA" id="ARBA00000077"/>
    </source>
</evidence>
<comment type="subunit">
    <text evidence="3 10">Monomer.</text>
</comment>
<sequence>MTPAGNRIVAAVDGSSLGNPGPAGWAWVVDATCWDAGGWESGTNNLGELTAVLELLKATEAAGFADCELHILADSQYAINVISQWMHGWKKRGWAKADKKPIKNLELIQEIDRVIAGRNVTFEWVKGHAGHTMNELADNFARGCAEEYQAGRIPKPGPGFAGSGGETPATQSNETGNSGDDSASAVAEPAGSSPGSSFMEMRDGSGSDNRSRLIENEKVFLTAWLAGESSVLKQIVAPDCTRVWPNGNVTTTLEGPVPLDAKISRMTVTPAGSAWLVRYEMRWKNGASVELSVWEPSENSRGLSLVHHQTTLKG</sequence>
<reference evidence="13 14" key="1">
    <citation type="submission" date="2017-12" db="EMBL/GenBank/DDBJ databases">
        <title>Phylogenetic diversity of female urinary microbiome.</title>
        <authorList>
            <person name="Thomas-White K."/>
            <person name="Wolfe A.J."/>
        </authorList>
    </citation>
    <scope>NUCLEOTIDE SEQUENCE [LARGE SCALE GENOMIC DNA]</scope>
    <source>
        <strain evidence="13 14">UMB0250</strain>
    </source>
</reference>
<feature type="compositionally biased region" description="Polar residues" evidence="11">
    <location>
        <begin position="168"/>
        <end position="181"/>
    </location>
</feature>
<comment type="cofactor">
    <cofactor evidence="10">
        <name>Mg(2+)</name>
        <dbReference type="ChEBI" id="CHEBI:18420"/>
    </cofactor>
    <text evidence="10">Binds 1 Mg(2+) ion per subunit. May bind a second metal ion at a regulatory site, or after substrate binding.</text>
</comment>